<accession>A0A4R7DVS6</accession>
<reference evidence="1 2" key="1">
    <citation type="submission" date="2019-03" db="EMBL/GenBank/DDBJ databases">
        <title>Deep subsurface shale carbon reservoir microbial communities from Ohio and West Virginia, USA.</title>
        <authorList>
            <person name="Wrighton K."/>
        </authorList>
    </citation>
    <scope>NUCLEOTIDE SEQUENCE [LARGE SCALE GENOMIC DNA]</scope>
    <source>
        <strain evidence="1 2">UTICA-S4D12</strain>
    </source>
</reference>
<dbReference type="AlphaFoldDB" id="A0A4R7DVS6"/>
<protein>
    <submittedName>
        <fullName evidence="1">Uncharacterized protein</fullName>
    </submittedName>
</protein>
<comment type="caution">
    <text evidence="1">The sequence shown here is derived from an EMBL/GenBank/DDBJ whole genome shotgun (WGS) entry which is preliminary data.</text>
</comment>
<feature type="non-terminal residue" evidence="1">
    <location>
        <position position="49"/>
    </location>
</feature>
<dbReference type="EMBL" id="SOAA01000077">
    <property type="protein sequence ID" value="TDS23846.1"/>
    <property type="molecule type" value="Genomic_DNA"/>
</dbReference>
<dbReference type="Proteomes" id="UP000295758">
    <property type="component" value="Unassembled WGS sequence"/>
</dbReference>
<evidence type="ECO:0000313" key="1">
    <source>
        <dbReference type="EMBL" id="TDS23846.1"/>
    </source>
</evidence>
<organism evidence="1 2">
    <name type="scientific">Halanaerobium congolense</name>
    <dbReference type="NCBI Taxonomy" id="54121"/>
    <lineage>
        <taxon>Bacteria</taxon>
        <taxon>Bacillati</taxon>
        <taxon>Bacillota</taxon>
        <taxon>Clostridia</taxon>
        <taxon>Halanaerobiales</taxon>
        <taxon>Halanaerobiaceae</taxon>
        <taxon>Halanaerobium</taxon>
    </lineage>
</organism>
<proteinExistence type="predicted"/>
<sequence length="49" mass="5777">MYINSIDSEKYSKRILTKLLKSYVLEWLGATEFRSTFNLKDAVDYCGQH</sequence>
<evidence type="ECO:0000313" key="2">
    <source>
        <dbReference type="Proteomes" id="UP000295758"/>
    </source>
</evidence>
<gene>
    <name evidence="1" type="ORF">BY453_1773</name>
</gene>
<name>A0A4R7DVS6_9FIRM</name>